<evidence type="ECO:0000256" key="2">
    <source>
        <dbReference type="SAM" id="Phobius"/>
    </source>
</evidence>
<dbReference type="EMBL" id="JACBYE010000064">
    <property type="protein sequence ID" value="NYS95284.1"/>
    <property type="molecule type" value="Genomic_DNA"/>
</dbReference>
<sequence>MSSTPSQPEPSTPDEVSATPQDAATPADEPHDAPVAIPAEGPLTDEQIAAIAASAQPATIRRAPRYRAFFWTGALLGIVLGVALGLWVSSENLVNRWIYVLVTTLGTTLVTVLLAGACAVWVDRRGAAKVAKQRRGSAGA</sequence>
<keyword evidence="2" id="KW-0812">Transmembrane</keyword>
<gene>
    <name evidence="3" type="ORF">HZZ10_17400</name>
</gene>
<proteinExistence type="predicted"/>
<dbReference type="Proteomes" id="UP000561011">
    <property type="component" value="Unassembled WGS sequence"/>
</dbReference>
<reference evidence="3 4" key="1">
    <citation type="submission" date="2020-07" db="EMBL/GenBank/DDBJ databases">
        <title>MOT database genomes.</title>
        <authorList>
            <person name="Joseph S."/>
            <person name="Aduse-Opoku J."/>
            <person name="Hashim A."/>
            <person name="Wade W."/>
            <person name="Curtis M."/>
        </authorList>
    </citation>
    <scope>NUCLEOTIDE SEQUENCE [LARGE SCALE GENOMIC DNA]</scope>
    <source>
        <strain evidence="3 4">DSM 100099</strain>
    </source>
</reference>
<keyword evidence="4" id="KW-1185">Reference proteome</keyword>
<evidence type="ECO:0000313" key="3">
    <source>
        <dbReference type="EMBL" id="NYS95284.1"/>
    </source>
</evidence>
<protein>
    <submittedName>
        <fullName evidence="3">Uncharacterized protein</fullName>
    </submittedName>
</protein>
<feature type="transmembrane region" description="Helical" evidence="2">
    <location>
        <begin position="96"/>
        <end position="122"/>
    </location>
</feature>
<dbReference type="AlphaFoldDB" id="A0A853EZL4"/>
<evidence type="ECO:0000256" key="1">
    <source>
        <dbReference type="SAM" id="MobiDB-lite"/>
    </source>
</evidence>
<feature type="transmembrane region" description="Helical" evidence="2">
    <location>
        <begin position="68"/>
        <end position="90"/>
    </location>
</feature>
<comment type="caution">
    <text evidence="3">The sequence shown here is derived from an EMBL/GenBank/DDBJ whole genome shotgun (WGS) entry which is preliminary data.</text>
</comment>
<evidence type="ECO:0000313" key="4">
    <source>
        <dbReference type="Proteomes" id="UP000561011"/>
    </source>
</evidence>
<name>A0A853EZL4_9MICO</name>
<dbReference type="RefSeq" id="WP_179914477.1">
    <property type="nucleotide sequence ID" value="NZ_JACBYE010000064.1"/>
</dbReference>
<keyword evidence="2" id="KW-0472">Membrane</keyword>
<organism evidence="3 4">
    <name type="scientific">Sanguibacter inulinus</name>
    <dbReference type="NCBI Taxonomy" id="60922"/>
    <lineage>
        <taxon>Bacteria</taxon>
        <taxon>Bacillati</taxon>
        <taxon>Actinomycetota</taxon>
        <taxon>Actinomycetes</taxon>
        <taxon>Micrococcales</taxon>
        <taxon>Sanguibacteraceae</taxon>
        <taxon>Sanguibacter</taxon>
    </lineage>
</organism>
<keyword evidence="2" id="KW-1133">Transmembrane helix</keyword>
<accession>A0A853EZL4</accession>
<feature type="region of interest" description="Disordered" evidence="1">
    <location>
        <begin position="1"/>
        <end position="39"/>
    </location>
</feature>